<dbReference type="SUPFAM" id="SSF109854">
    <property type="entry name" value="DinB/YfiT-like putative metalloenzymes"/>
    <property type="match status" value="1"/>
</dbReference>
<dbReference type="GO" id="GO:0050077">
    <property type="term" value="F:maleylpyruvate isomerase activity"/>
    <property type="evidence" value="ECO:0007669"/>
    <property type="project" value="UniProtKB-EC"/>
</dbReference>
<sequence length="198" mass="20975">MSNLDEARRALMARQGPGARYDAPEAPADMLALARTGTAYFARFLNRLSDRALYQSRTAGGDTPAHVVCAVSYQARAIARQAEAITAGEPAPPLYDSADQRQATIELGATLPARALRHLFDHSAVHLNVVWRDLPGPGCSAPAPDADGQMQPFTDSVRARACFIWSAAFDLGNGARQRDVPAALRAAGCTEFAAPGAA</sequence>
<accession>A0ABV2IE22</accession>
<name>A0ABV2IE22_9HYPH</name>
<dbReference type="EC" id="5.2.1.4" evidence="2"/>
<evidence type="ECO:0000259" key="1">
    <source>
        <dbReference type="Pfam" id="PF11716"/>
    </source>
</evidence>
<dbReference type="InterPro" id="IPR024344">
    <property type="entry name" value="MDMPI_metal-binding"/>
</dbReference>
<organism evidence="2 3">
    <name type="scientific">Martelella mangrovi</name>
    <dbReference type="NCBI Taxonomy" id="1397477"/>
    <lineage>
        <taxon>Bacteria</taxon>
        <taxon>Pseudomonadati</taxon>
        <taxon>Pseudomonadota</taxon>
        <taxon>Alphaproteobacteria</taxon>
        <taxon>Hyphomicrobiales</taxon>
        <taxon>Aurantimonadaceae</taxon>
        <taxon>Martelella</taxon>
    </lineage>
</organism>
<evidence type="ECO:0000313" key="2">
    <source>
        <dbReference type="EMBL" id="MET3600864.1"/>
    </source>
</evidence>
<dbReference type="InterPro" id="IPR034660">
    <property type="entry name" value="DinB/YfiT-like"/>
</dbReference>
<evidence type="ECO:0000313" key="3">
    <source>
        <dbReference type="Proteomes" id="UP001549164"/>
    </source>
</evidence>
<keyword evidence="2" id="KW-0413">Isomerase</keyword>
<dbReference type="EMBL" id="JBEPLY010000010">
    <property type="protein sequence ID" value="MET3600864.1"/>
    <property type="molecule type" value="Genomic_DNA"/>
</dbReference>
<feature type="domain" description="Mycothiol-dependent maleylpyruvate isomerase metal-binding" evidence="1">
    <location>
        <begin position="35"/>
        <end position="136"/>
    </location>
</feature>
<gene>
    <name evidence="2" type="ORF">ABID12_002815</name>
</gene>
<keyword evidence="3" id="KW-1185">Reference proteome</keyword>
<reference evidence="2 3" key="1">
    <citation type="submission" date="2024-06" db="EMBL/GenBank/DDBJ databases">
        <title>Genomic Encyclopedia of Type Strains, Phase IV (KMG-IV): sequencing the most valuable type-strain genomes for metagenomic binning, comparative biology and taxonomic classification.</title>
        <authorList>
            <person name="Goeker M."/>
        </authorList>
    </citation>
    <scope>NUCLEOTIDE SEQUENCE [LARGE SCALE GENOMIC DNA]</scope>
    <source>
        <strain evidence="2 3">DSM 28102</strain>
    </source>
</reference>
<dbReference type="Pfam" id="PF11716">
    <property type="entry name" value="MDMPI_N"/>
    <property type="match status" value="1"/>
</dbReference>
<dbReference type="Gene3D" id="1.20.120.450">
    <property type="entry name" value="dinb family like domain"/>
    <property type="match status" value="1"/>
</dbReference>
<dbReference type="RefSeq" id="WP_354434742.1">
    <property type="nucleotide sequence ID" value="NZ_JBEPLY010000010.1"/>
</dbReference>
<dbReference type="Proteomes" id="UP001549164">
    <property type="component" value="Unassembled WGS sequence"/>
</dbReference>
<comment type="caution">
    <text evidence="2">The sequence shown here is derived from an EMBL/GenBank/DDBJ whole genome shotgun (WGS) entry which is preliminary data.</text>
</comment>
<proteinExistence type="predicted"/>
<protein>
    <submittedName>
        <fullName evidence="2">Maleylpyruvate isomerase</fullName>
        <ecNumber evidence="2">5.2.1.4</ecNumber>
    </submittedName>
</protein>